<sequence length="296" mass="31996">MTRVDAHAHVFRPAAVSPRGTDELAPDDRDAPVEAFVAELERHGVGRAVLVPLDEHDDYVRECLDADPERFAAVAVSSDAERGRAGGRHAESVSDALDRRRAGFRFGGLRTTWLGEPGQDIRDSPALPMLRWCADRGVVLWAYLPPDQFPLVEAVARELPDLAIALNHFGFSPADMRVDAHGRPWFASRLPDERVEAVCALAAHPQMHVLVSGHYAVSQEDAPYSDLRGPTTRYLEAYGADRVMWGSDMPWPAAAPGYSALLDAIGSALDEAGSSAAEREAVLGGTASRLFALAPA</sequence>
<dbReference type="InterPro" id="IPR032466">
    <property type="entry name" value="Metal_Hydrolase"/>
</dbReference>
<dbReference type="InterPro" id="IPR052350">
    <property type="entry name" value="Metallo-dep_Lactonases"/>
</dbReference>
<comment type="similarity">
    <text evidence="1">Belongs to the metallo-dependent hydrolases superfamily.</text>
</comment>
<dbReference type="Gene3D" id="3.20.20.140">
    <property type="entry name" value="Metal-dependent hydrolases"/>
    <property type="match status" value="1"/>
</dbReference>
<dbReference type="Proteomes" id="UP000192775">
    <property type="component" value="Chromosome"/>
</dbReference>
<dbReference type="RefSeq" id="WP_085021144.1">
    <property type="nucleotide sequence ID" value="NZ_BMHD01000001.1"/>
</dbReference>
<name>A0A1X9LPA2_9MICO</name>
<dbReference type="InterPro" id="IPR006680">
    <property type="entry name" value="Amidohydro-rel"/>
</dbReference>
<gene>
    <name evidence="2" type="ORF">B5808_18585</name>
</gene>
<dbReference type="PANTHER" id="PTHR43569:SF2">
    <property type="entry name" value="AMIDOHYDROLASE-RELATED DOMAIN-CONTAINING PROTEIN"/>
    <property type="match status" value="1"/>
</dbReference>
<dbReference type="EMBL" id="CP020715">
    <property type="protein sequence ID" value="ARJ07006.1"/>
    <property type="molecule type" value="Genomic_DNA"/>
</dbReference>
<protein>
    <submittedName>
        <fullName evidence="2">Uncharacterized protein</fullName>
    </submittedName>
</protein>
<dbReference type="SUPFAM" id="SSF51556">
    <property type="entry name" value="Metallo-dependent hydrolases"/>
    <property type="match status" value="1"/>
</dbReference>
<dbReference type="STRING" id="1619308.B5808_18585"/>
<dbReference type="Pfam" id="PF04909">
    <property type="entry name" value="Amidohydro_2"/>
    <property type="match status" value="1"/>
</dbReference>
<evidence type="ECO:0000256" key="1">
    <source>
        <dbReference type="ARBA" id="ARBA00038310"/>
    </source>
</evidence>
<reference evidence="2 3" key="1">
    <citation type="submission" date="2017-04" db="EMBL/GenBank/DDBJ databases">
        <authorList>
            <person name="Afonso C.L."/>
            <person name="Miller P.J."/>
            <person name="Scott M.A."/>
            <person name="Spackman E."/>
            <person name="Goraichik I."/>
            <person name="Dimitrov K.M."/>
            <person name="Suarez D.L."/>
            <person name="Swayne D.E."/>
        </authorList>
    </citation>
    <scope>NUCLEOTIDE SEQUENCE [LARGE SCALE GENOMIC DNA]</scope>
    <source>
        <strain evidence="3">XA(T)</strain>
    </source>
</reference>
<dbReference type="PANTHER" id="PTHR43569">
    <property type="entry name" value="AMIDOHYDROLASE"/>
    <property type="match status" value="1"/>
</dbReference>
<evidence type="ECO:0000313" key="2">
    <source>
        <dbReference type="EMBL" id="ARJ07006.1"/>
    </source>
</evidence>
<keyword evidence="3" id="KW-1185">Reference proteome</keyword>
<dbReference type="GO" id="GO:0016787">
    <property type="term" value="F:hydrolase activity"/>
    <property type="evidence" value="ECO:0007669"/>
    <property type="project" value="InterPro"/>
</dbReference>
<evidence type="ECO:0000313" key="3">
    <source>
        <dbReference type="Proteomes" id="UP000192775"/>
    </source>
</evidence>
<accession>A0A1X9LPA2</accession>
<dbReference type="KEGG" id="cphy:B5808_18585"/>
<proteinExistence type="inferred from homology"/>
<dbReference type="AlphaFoldDB" id="A0A1X9LPA2"/>
<organism evidence="2 3">
    <name type="scientific">Cnuibacter physcomitrellae</name>
    <dbReference type="NCBI Taxonomy" id="1619308"/>
    <lineage>
        <taxon>Bacteria</taxon>
        <taxon>Bacillati</taxon>
        <taxon>Actinomycetota</taxon>
        <taxon>Actinomycetes</taxon>
        <taxon>Micrococcales</taxon>
        <taxon>Microbacteriaceae</taxon>
        <taxon>Cnuibacter</taxon>
    </lineage>
</organism>